<dbReference type="PANTHER" id="PTHR23110:SF102">
    <property type="entry name" value="PIPSQUEAK, ISOFORM O"/>
    <property type="match status" value="1"/>
</dbReference>
<keyword evidence="2" id="KW-0539">Nucleus</keyword>
<accession>A0A6L2PMS3</accession>
<dbReference type="PANTHER" id="PTHR23110">
    <property type="entry name" value="BTB DOMAIN TRANSCRIPTION FACTOR"/>
    <property type="match status" value="1"/>
</dbReference>
<dbReference type="GO" id="GO:0005634">
    <property type="term" value="C:nucleus"/>
    <property type="evidence" value="ECO:0007669"/>
    <property type="project" value="UniProtKB-SubCell"/>
</dbReference>
<evidence type="ECO:0000256" key="3">
    <source>
        <dbReference type="SAM" id="MobiDB-lite"/>
    </source>
</evidence>
<organism evidence="5 6">
    <name type="scientific">Coptotermes formosanus</name>
    <name type="common">Formosan subterranean termite</name>
    <dbReference type="NCBI Taxonomy" id="36987"/>
    <lineage>
        <taxon>Eukaryota</taxon>
        <taxon>Metazoa</taxon>
        <taxon>Ecdysozoa</taxon>
        <taxon>Arthropoda</taxon>
        <taxon>Hexapoda</taxon>
        <taxon>Insecta</taxon>
        <taxon>Pterygota</taxon>
        <taxon>Neoptera</taxon>
        <taxon>Polyneoptera</taxon>
        <taxon>Dictyoptera</taxon>
        <taxon>Blattodea</taxon>
        <taxon>Blattoidea</taxon>
        <taxon>Termitoidae</taxon>
        <taxon>Rhinotermitidae</taxon>
        <taxon>Coptotermes</taxon>
    </lineage>
</organism>
<dbReference type="InterPro" id="IPR000210">
    <property type="entry name" value="BTB/POZ_dom"/>
</dbReference>
<dbReference type="OrthoDB" id="6365358at2759"/>
<feature type="domain" description="BTB" evidence="4">
    <location>
        <begin position="189"/>
        <end position="254"/>
    </location>
</feature>
<name>A0A6L2PMS3_COPFO</name>
<feature type="compositionally biased region" description="Polar residues" evidence="3">
    <location>
        <begin position="384"/>
        <end position="396"/>
    </location>
</feature>
<comment type="subcellular location">
    <subcellularLocation>
        <location evidence="1">Nucleus</location>
    </subcellularLocation>
</comment>
<evidence type="ECO:0000256" key="2">
    <source>
        <dbReference type="ARBA" id="ARBA00023242"/>
    </source>
</evidence>
<dbReference type="Proteomes" id="UP000502823">
    <property type="component" value="Unassembled WGS sequence"/>
</dbReference>
<dbReference type="CDD" id="cd18315">
    <property type="entry name" value="BTB_POZ_BAB-like"/>
    <property type="match status" value="1"/>
</dbReference>
<dbReference type="AlphaFoldDB" id="A0A6L2PMS3"/>
<dbReference type="GO" id="GO:0006357">
    <property type="term" value="P:regulation of transcription by RNA polymerase II"/>
    <property type="evidence" value="ECO:0007669"/>
    <property type="project" value="TreeGrafter"/>
</dbReference>
<proteinExistence type="predicted"/>
<dbReference type="Gene3D" id="3.30.710.10">
    <property type="entry name" value="Potassium Channel Kv1.1, Chain A"/>
    <property type="match status" value="1"/>
</dbReference>
<dbReference type="SUPFAM" id="SSF54695">
    <property type="entry name" value="POZ domain"/>
    <property type="match status" value="1"/>
</dbReference>
<evidence type="ECO:0000313" key="6">
    <source>
        <dbReference type="Proteomes" id="UP000502823"/>
    </source>
</evidence>
<sequence>MARRERRRLCKFISGWTTSDQFSSWLTPVKGEKHKAYCLLCKKVFAVSHGGLNDVKAHYKGKRHIWLQRQHQERVAGQSKEGHVESQTKKIIFNEETDVLEEAVFNPDTVLSVKDETVGYDSSRQGDREYCSLFGTGVNTGASGKHNTLSGKMNSQQKMLPQQYCLRWKYHHNNLQVMFSQLLERESFCDVTLACEGKTLRAHKVVLSACSTYFDAIFSQYEENNPIVILKDVKFIDIKALVEFMYKGEINIDHSHLASLLKTAEDLRIKGLAEVSWRQEGQPAAPSSEDGMNCVDPQVSHVESVGNGTELEPPLKRRRGRPPMESNTSSFSPKVTSVTGAGGTEEVFMEGGGASDVENEASGWDESEPEVIACDSAEAAPHPASTNPVPTESNFTEAPEGDNVLSTPAFEGTTSVMSQLVADKYRDVVKLNDYLTTGRRQQFWEEPFTRRIMEAIKSKELEMKAGAELLGVSYGTLYGRYRDAYGCLKHPYRVRDFWSESGPADVLAKVQRKEITLFRAAEMLNVTVTTLANYLSTLRRGGSSSGDEGVDESRDADDSFEDVSVAVPLSSTPKKLATAALENNPDITILRKPSSCIAEVMLPKFVCARFESILRARNVVPAVWYCEASHRVANLMAYRPNADVIHMGAFFIIPNHTECSDLSSGLWLY</sequence>
<dbReference type="InterPro" id="IPR051095">
    <property type="entry name" value="Dros_DevTransReg"/>
</dbReference>
<dbReference type="InterPro" id="IPR011333">
    <property type="entry name" value="SKP1/BTB/POZ_sf"/>
</dbReference>
<protein>
    <recommendedName>
        <fullName evidence="4">BTB domain-containing protein</fullName>
    </recommendedName>
</protein>
<keyword evidence="6" id="KW-1185">Reference proteome</keyword>
<dbReference type="SMART" id="SM00225">
    <property type="entry name" value="BTB"/>
    <property type="match status" value="1"/>
</dbReference>
<evidence type="ECO:0000259" key="4">
    <source>
        <dbReference type="PROSITE" id="PS50097"/>
    </source>
</evidence>
<feature type="region of interest" description="Disordered" evidence="3">
    <location>
        <begin position="539"/>
        <end position="559"/>
    </location>
</feature>
<dbReference type="Pfam" id="PF00651">
    <property type="entry name" value="BTB"/>
    <property type="match status" value="1"/>
</dbReference>
<feature type="compositionally biased region" description="Polar residues" evidence="3">
    <location>
        <begin position="325"/>
        <end position="339"/>
    </location>
</feature>
<evidence type="ECO:0000313" key="5">
    <source>
        <dbReference type="EMBL" id="GFG33696.1"/>
    </source>
</evidence>
<comment type="caution">
    <text evidence="5">The sequence shown here is derived from an EMBL/GenBank/DDBJ whole genome shotgun (WGS) entry which is preliminary data.</text>
</comment>
<dbReference type="EMBL" id="BLKM01000450">
    <property type="protein sequence ID" value="GFG33696.1"/>
    <property type="molecule type" value="Genomic_DNA"/>
</dbReference>
<feature type="region of interest" description="Disordered" evidence="3">
    <location>
        <begin position="299"/>
        <end position="400"/>
    </location>
</feature>
<dbReference type="PROSITE" id="PS50097">
    <property type="entry name" value="BTB"/>
    <property type="match status" value="1"/>
</dbReference>
<feature type="compositionally biased region" description="Acidic residues" evidence="3">
    <location>
        <begin position="357"/>
        <end position="369"/>
    </location>
</feature>
<evidence type="ECO:0000256" key="1">
    <source>
        <dbReference type="ARBA" id="ARBA00004123"/>
    </source>
</evidence>
<reference evidence="6" key="1">
    <citation type="submission" date="2020-01" db="EMBL/GenBank/DDBJ databases">
        <title>Draft genome sequence of the Termite Coptotermes fromosanus.</title>
        <authorList>
            <person name="Itakura S."/>
            <person name="Yosikawa Y."/>
            <person name="Umezawa K."/>
        </authorList>
    </citation>
    <scope>NUCLEOTIDE SEQUENCE [LARGE SCALE GENOMIC DNA]</scope>
</reference>
<gene>
    <name evidence="5" type="ORF">Cfor_02439</name>
</gene>
<dbReference type="InParanoid" id="A0A6L2PMS3"/>